<sequence length="58" mass="6332">MSTSPPPSLADALSKPGGLMKMKATIQAIYAMSDVEYDEKAVKRQEKGYPSRYGKHGD</sequence>
<dbReference type="Proteomes" id="UP000290288">
    <property type="component" value="Unassembled WGS sequence"/>
</dbReference>
<evidence type="ECO:0000313" key="1">
    <source>
        <dbReference type="EMBL" id="RXW14458.1"/>
    </source>
</evidence>
<keyword evidence="2" id="KW-1185">Reference proteome</keyword>
<organism evidence="1 2">
    <name type="scientific">Candolleomyces aberdarensis</name>
    <dbReference type="NCBI Taxonomy" id="2316362"/>
    <lineage>
        <taxon>Eukaryota</taxon>
        <taxon>Fungi</taxon>
        <taxon>Dikarya</taxon>
        <taxon>Basidiomycota</taxon>
        <taxon>Agaricomycotina</taxon>
        <taxon>Agaricomycetes</taxon>
        <taxon>Agaricomycetidae</taxon>
        <taxon>Agaricales</taxon>
        <taxon>Agaricineae</taxon>
        <taxon>Psathyrellaceae</taxon>
        <taxon>Candolleomyces</taxon>
    </lineage>
</organism>
<protein>
    <submittedName>
        <fullName evidence="1">Uncharacterized protein</fullName>
    </submittedName>
</protein>
<gene>
    <name evidence="1" type="ORF">EST38_g11394</name>
</gene>
<accession>A0A4V1Q2B0</accession>
<reference evidence="1 2" key="1">
    <citation type="submission" date="2019-01" db="EMBL/GenBank/DDBJ databases">
        <title>Draft genome sequence of Psathyrella aberdarensis IHI B618.</title>
        <authorList>
            <person name="Buettner E."/>
            <person name="Kellner H."/>
        </authorList>
    </citation>
    <scope>NUCLEOTIDE SEQUENCE [LARGE SCALE GENOMIC DNA]</scope>
    <source>
        <strain evidence="1 2">IHI B618</strain>
    </source>
</reference>
<comment type="caution">
    <text evidence="1">The sequence shown here is derived from an EMBL/GenBank/DDBJ whole genome shotgun (WGS) entry which is preliminary data.</text>
</comment>
<dbReference type="EMBL" id="SDEE01000699">
    <property type="protein sequence ID" value="RXW14458.1"/>
    <property type="molecule type" value="Genomic_DNA"/>
</dbReference>
<name>A0A4V1Q2B0_9AGAR</name>
<proteinExistence type="predicted"/>
<dbReference type="AlphaFoldDB" id="A0A4V1Q2B0"/>
<evidence type="ECO:0000313" key="2">
    <source>
        <dbReference type="Proteomes" id="UP000290288"/>
    </source>
</evidence>